<gene>
    <name evidence="10" type="primary">fluC</name>
    <name evidence="10" type="synonym">crcB</name>
    <name evidence="11" type="ORF">RV14_GL002285</name>
</gene>
<sequence length="134" mass="15024">MTKVKNYMIVGFGCFFGGMLRYFLENLWVKDKLNFPLGTFSADFLGCLIMGMAIGYFSMKSQASSKVKTFLTTGFCGGLTTFSSFALEVMKYLRQDALTLAAYYTILNLFFGIIAIFCGLRLTAMILKPKNVKE</sequence>
<dbReference type="AlphaFoldDB" id="A0A1L8WNV9"/>
<keyword evidence="10" id="KW-0479">Metal-binding</keyword>
<dbReference type="PANTHER" id="PTHR28259">
    <property type="entry name" value="FLUORIDE EXPORT PROTEIN 1-RELATED"/>
    <property type="match status" value="1"/>
</dbReference>
<dbReference type="GO" id="GO:0062054">
    <property type="term" value="F:fluoride channel activity"/>
    <property type="evidence" value="ECO:0007669"/>
    <property type="project" value="UniProtKB-UniRule"/>
</dbReference>
<accession>A0A1L8WNV9</accession>
<evidence type="ECO:0000256" key="2">
    <source>
        <dbReference type="ARBA" id="ARBA00022475"/>
    </source>
</evidence>
<feature type="transmembrane region" description="Helical" evidence="10">
    <location>
        <begin position="36"/>
        <end position="57"/>
    </location>
</feature>
<dbReference type="Pfam" id="PF02537">
    <property type="entry name" value="CRCB"/>
    <property type="match status" value="1"/>
</dbReference>
<evidence type="ECO:0000256" key="7">
    <source>
        <dbReference type="ARBA" id="ARBA00035120"/>
    </source>
</evidence>
<comment type="caution">
    <text evidence="11">The sequence shown here is derived from an EMBL/GenBank/DDBJ whole genome shotgun (WGS) entry which is preliminary data.</text>
</comment>
<dbReference type="HAMAP" id="MF_00454">
    <property type="entry name" value="FluC"/>
    <property type="match status" value="1"/>
</dbReference>
<feature type="transmembrane region" description="Helical" evidence="10">
    <location>
        <begin position="7"/>
        <end position="24"/>
    </location>
</feature>
<evidence type="ECO:0000256" key="6">
    <source>
        <dbReference type="ARBA" id="ARBA00023303"/>
    </source>
</evidence>
<comment type="catalytic activity">
    <reaction evidence="8">
        <text>fluoride(in) = fluoride(out)</text>
        <dbReference type="Rhea" id="RHEA:76159"/>
        <dbReference type="ChEBI" id="CHEBI:17051"/>
    </reaction>
    <physiologicalReaction direction="left-to-right" evidence="8">
        <dbReference type="Rhea" id="RHEA:76160"/>
    </physiologicalReaction>
</comment>
<dbReference type="GO" id="GO:0140114">
    <property type="term" value="P:cellular detoxification of fluoride"/>
    <property type="evidence" value="ECO:0007669"/>
    <property type="project" value="UniProtKB-UniRule"/>
</dbReference>
<protein>
    <recommendedName>
        <fullName evidence="10">Fluoride-specific ion channel FluC</fullName>
    </recommendedName>
</protein>
<comment type="activity regulation">
    <text evidence="10">Na(+) is not transported, but it plays an essential structural role and its presence is essential for fluoride channel function.</text>
</comment>
<keyword evidence="6 10" id="KW-0407">Ion channel</keyword>
<comment type="subcellular location">
    <subcellularLocation>
        <location evidence="1 10">Cell membrane</location>
        <topology evidence="1 10">Multi-pass membrane protein</topology>
    </subcellularLocation>
</comment>
<keyword evidence="10" id="KW-0915">Sodium</keyword>
<evidence type="ECO:0000256" key="5">
    <source>
        <dbReference type="ARBA" id="ARBA00023136"/>
    </source>
</evidence>
<dbReference type="OrthoDB" id="9799631at2"/>
<feature type="transmembrane region" description="Helical" evidence="10">
    <location>
        <begin position="101"/>
        <end position="124"/>
    </location>
</feature>
<feature type="binding site" evidence="10">
    <location>
        <position position="77"/>
    </location>
    <ligand>
        <name>Na(+)</name>
        <dbReference type="ChEBI" id="CHEBI:29101"/>
        <note>structural</note>
    </ligand>
</feature>
<keyword evidence="10" id="KW-0813">Transport</keyword>
<dbReference type="GO" id="GO:0046872">
    <property type="term" value="F:metal ion binding"/>
    <property type="evidence" value="ECO:0007669"/>
    <property type="project" value="UniProtKB-KW"/>
</dbReference>
<evidence type="ECO:0000256" key="9">
    <source>
        <dbReference type="ARBA" id="ARBA00049940"/>
    </source>
</evidence>
<keyword evidence="4 10" id="KW-1133">Transmembrane helix</keyword>
<dbReference type="GO" id="GO:0005886">
    <property type="term" value="C:plasma membrane"/>
    <property type="evidence" value="ECO:0007669"/>
    <property type="project" value="UniProtKB-SubCell"/>
</dbReference>
<evidence type="ECO:0000313" key="11">
    <source>
        <dbReference type="EMBL" id="OJG82710.1"/>
    </source>
</evidence>
<evidence type="ECO:0000256" key="4">
    <source>
        <dbReference type="ARBA" id="ARBA00022989"/>
    </source>
</evidence>
<dbReference type="EMBL" id="JXLB01000008">
    <property type="protein sequence ID" value="OJG82710.1"/>
    <property type="molecule type" value="Genomic_DNA"/>
</dbReference>
<evidence type="ECO:0000256" key="3">
    <source>
        <dbReference type="ARBA" id="ARBA00022692"/>
    </source>
</evidence>
<evidence type="ECO:0000256" key="8">
    <source>
        <dbReference type="ARBA" id="ARBA00035585"/>
    </source>
</evidence>
<dbReference type="InterPro" id="IPR003691">
    <property type="entry name" value="FluC"/>
</dbReference>
<dbReference type="STRING" id="150033.RV14_GL002285"/>
<feature type="binding site" evidence="10">
    <location>
        <position position="80"/>
    </location>
    <ligand>
        <name>Na(+)</name>
        <dbReference type="ChEBI" id="CHEBI:29101"/>
        <note>structural</note>
    </ligand>
</feature>
<keyword evidence="3 10" id="KW-0812">Transmembrane</keyword>
<reference evidence="11 12" key="1">
    <citation type="submission" date="2014-12" db="EMBL/GenBank/DDBJ databases">
        <title>Draft genome sequences of 29 type strains of Enterococci.</title>
        <authorList>
            <person name="Zhong Z."/>
            <person name="Sun Z."/>
            <person name="Liu W."/>
            <person name="Zhang W."/>
            <person name="Zhang H."/>
        </authorList>
    </citation>
    <scope>NUCLEOTIDE SEQUENCE [LARGE SCALE GENOMIC DNA]</scope>
    <source>
        <strain evidence="11 12">DSM 15687</strain>
    </source>
</reference>
<comment type="similarity">
    <text evidence="7 10">Belongs to the fluoride channel Fluc/FEX (TC 1.A.43) family.</text>
</comment>
<evidence type="ECO:0000256" key="10">
    <source>
        <dbReference type="HAMAP-Rule" id="MF_00454"/>
    </source>
</evidence>
<comment type="function">
    <text evidence="9 10">Fluoride-specific ion channel. Important for reducing fluoride concentration in the cell, thus reducing its toxicity.</text>
</comment>
<dbReference type="NCBIfam" id="TIGR00494">
    <property type="entry name" value="crcB"/>
    <property type="match status" value="1"/>
</dbReference>
<keyword evidence="10" id="KW-0406">Ion transport</keyword>
<name>A0A1L8WNV9_9ENTE</name>
<keyword evidence="12" id="KW-1185">Reference proteome</keyword>
<evidence type="ECO:0000313" key="12">
    <source>
        <dbReference type="Proteomes" id="UP000182152"/>
    </source>
</evidence>
<feature type="transmembrane region" description="Helical" evidence="10">
    <location>
        <begin position="69"/>
        <end position="89"/>
    </location>
</feature>
<proteinExistence type="inferred from homology"/>
<keyword evidence="2 10" id="KW-1003">Cell membrane</keyword>
<dbReference type="Proteomes" id="UP000182152">
    <property type="component" value="Unassembled WGS sequence"/>
</dbReference>
<keyword evidence="5 10" id="KW-0472">Membrane</keyword>
<dbReference type="RefSeq" id="WP_071855274.1">
    <property type="nucleotide sequence ID" value="NZ_JBCLRY010000004.1"/>
</dbReference>
<evidence type="ECO:0000256" key="1">
    <source>
        <dbReference type="ARBA" id="ARBA00004651"/>
    </source>
</evidence>
<dbReference type="PANTHER" id="PTHR28259:SF1">
    <property type="entry name" value="FLUORIDE EXPORT PROTEIN 1-RELATED"/>
    <property type="match status" value="1"/>
</dbReference>
<organism evidence="11 12">
    <name type="scientific">Enterococcus ratti</name>
    <dbReference type="NCBI Taxonomy" id="150033"/>
    <lineage>
        <taxon>Bacteria</taxon>
        <taxon>Bacillati</taxon>
        <taxon>Bacillota</taxon>
        <taxon>Bacilli</taxon>
        <taxon>Lactobacillales</taxon>
        <taxon>Enterococcaceae</taxon>
        <taxon>Enterococcus</taxon>
    </lineage>
</organism>